<feature type="transmembrane region" description="Helical" evidence="1">
    <location>
        <begin position="37"/>
        <end position="61"/>
    </location>
</feature>
<feature type="transmembrane region" description="Helical" evidence="1">
    <location>
        <begin position="111"/>
        <end position="133"/>
    </location>
</feature>
<reference evidence="3 4" key="1">
    <citation type="submission" date="2015-09" db="EMBL/GenBank/DDBJ databases">
        <authorList>
            <consortium name="Swine Surveillance"/>
        </authorList>
    </citation>
    <scope>NUCLEOTIDE SEQUENCE [LARGE SCALE GENOMIC DNA]</scope>
    <source>
        <strain evidence="3 4">CECT 4292</strain>
    </source>
</reference>
<organism evidence="3 4">
    <name type="scientific">Ruegeria atlantica</name>
    <dbReference type="NCBI Taxonomy" id="81569"/>
    <lineage>
        <taxon>Bacteria</taxon>
        <taxon>Pseudomonadati</taxon>
        <taxon>Pseudomonadota</taxon>
        <taxon>Alphaproteobacteria</taxon>
        <taxon>Rhodobacterales</taxon>
        <taxon>Roseobacteraceae</taxon>
        <taxon>Ruegeria</taxon>
    </lineage>
</organism>
<dbReference type="OrthoDB" id="7744566at2"/>
<name>A0A0P1EXP0_9RHOB</name>
<dbReference type="EMBL" id="CYPU01000023">
    <property type="protein sequence ID" value="CUH47403.1"/>
    <property type="molecule type" value="Genomic_DNA"/>
</dbReference>
<evidence type="ECO:0000256" key="1">
    <source>
        <dbReference type="SAM" id="Phobius"/>
    </source>
</evidence>
<sequence>MTLRTFKERVIQTGSFELIGIAFVSPVYAYLTGASMVHGFAMIAMLSIVIMIWCPIFNTIFDLIERGKTARLACKRPQSVRVLHATLHEVSAVIITCPLLMVVGGHSLGSALALNVGLTLTYTVYTYLFHIIYDRVRPIKPSLEKNEAGQSEHLTGEAAVA</sequence>
<keyword evidence="1" id="KW-0812">Transmembrane</keyword>
<evidence type="ECO:0000313" key="4">
    <source>
        <dbReference type="Proteomes" id="UP000050783"/>
    </source>
</evidence>
<keyword evidence="1" id="KW-0472">Membrane</keyword>
<dbReference type="NCBIfam" id="NF033664">
    <property type="entry name" value="PACE_transport"/>
    <property type="match status" value="1"/>
</dbReference>
<dbReference type="InterPro" id="IPR058208">
    <property type="entry name" value="PACE"/>
</dbReference>
<dbReference type="Proteomes" id="UP000050783">
    <property type="component" value="Unassembled WGS sequence"/>
</dbReference>
<gene>
    <name evidence="3" type="ORF">RUA4292_01573</name>
</gene>
<dbReference type="InterPro" id="IPR007896">
    <property type="entry name" value="BTP_bacteria"/>
</dbReference>
<feature type="transmembrane region" description="Helical" evidence="1">
    <location>
        <begin position="82"/>
        <end position="105"/>
    </location>
</feature>
<dbReference type="Pfam" id="PF05232">
    <property type="entry name" value="BTP"/>
    <property type="match status" value="2"/>
</dbReference>
<evidence type="ECO:0000313" key="3">
    <source>
        <dbReference type="EMBL" id="CUH47403.1"/>
    </source>
</evidence>
<accession>A0A0P1EXP0</accession>
<evidence type="ECO:0000259" key="2">
    <source>
        <dbReference type="Pfam" id="PF05232"/>
    </source>
</evidence>
<feature type="transmembrane region" description="Helical" evidence="1">
    <location>
        <begin position="12"/>
        <end position="31"/>
    </location>
</feature>
<feature type="domain" description="Chlorhexidine efflux transporter" evidence="2">
    <location>
        <begin position="4"/>
        <end position="66"/>
    </location>
</feature>
<dbReference type="GeneID" id="55492819"/>
<protein>
    <submittedName>
        <fullName evidence="3">Putative membrane protein</fullName>
    </submittedName>
</protein>
<keyword evidence="1" id="KW-1133">Transmembrane helix</keyword>
<proteinExistence type="predicted"/>
<dbReference type="RefSeq" id="WP_058277080.1">
    <property type="nucleotide sequence ID" value="NZ_CYPU01000023.1"/>
</dbReference>
<feature type="domain" description="Chlorhexidine efflux transporter" evidence="2">
    <location>
        <begin position="78"/>
        <end position="138"/>
    </location>
</feature>
<dbReference type="AlphaFoldDB" id="A0A0P1EXP0"/>